<evidence type="ECO:0000256" key="2">
    <source>
        <dbReference type="ARBA" id="ARBA00022729"/>
    </source>
</evidence>
<dbReference type="SUPFAM" id="SSF88713">
    <property type="entry name" value="Glycoside hydrolase/deacetylase"/>
    <property type="match status" value="1"/>
</dbReference>
<dbReference type="AlphaFoldDB" id="A0A1H8D6E8"/>
<dbReference type="STRING" id="474960.SAMN05216180_2541"/>
<dbReference type="Pfam" id="PF01522">
    <property type="entry name" value="Polysacc_deac_1"/>
    <property type="match status" value="1"/>
</dbReference>
<dbReference type="GO" id="GO:0005975">
    <property type="term" value="P:carbohydrate metabolic process"/>
    <property type="evidence" value="ECO:0007669"/>
    <property type="project" value="InterPro"/>
</dbReference>
<accession>A0A1H8D6E8</accession>
<gene>
    <name evidence="4" type="ORF">SAMN05216180_2541</name>
</gene>
<keyword evidence="5" id="KW-1185">Reference proteome</keyword>
<evidence type="ECO:0000313" key="5">
    <source>
        <dbReference type="Proteomes" id="UP000199158"/>
    </source>
</evidence>
<proteinExistence type="predicted"/>
<name>A0A1H8D6E8_9FIRM</name>
<protein>
    <submittedName>
        <fullName evidence="4">Polysaccharide deacetylase</fullName>
    </submittedName>
</protein>
<dbReference type="EMBL" id="FOCG01000002">
    <property type="protein sequence ID" value="SEN02799.1"/>
    <property type="molecule type" value="Genomic_DNA"/>
</dbReference>
<dbReference type="GO" id="GO:0016810">
    <property type="term" value="F:hydrolase activity, acting on carbon-nitrogen (but not peptide) bonds"/>
    <property type="evidence" value="ECO:0007669"/>
    <property type="project" value="InterPro"/>
</dbReference>
<sequence>MLPLILILSVALLSVCIYGMQTAFKTMAVDAEPESAASEEEKAEQQNKIELPIVMYHHILKEQSRLNKYTISPDEFRQDLNYMKDNGYTPISMADLIAYINEGKPLPERPIMITFDDGYESFHEYAYPILKEYGYKVILSVIGKYADEYSETDDHHIRYSHSSWEQLKDMQSSGLIEIGNHTYNMHMYNDGRHGCKKKKSESVAAYHKALSKDVGQMQEKCNEHLGIYPKIFTYPFGQICEDALPIIKEMGFEAVLTCQEKINYITDKNQLEHLNRFNRPHGTSLQMILNKAKSGQKKTK</sequence>
<dbReference type="InterPro" id="IPR051398">
    <property type="entry name" value="Polysacch_Deacetylase"/>
</dbReference>
<comment type="subcellular location">
    <subcellularLocation>
        <location evidence="1">Secreted</location>
    </subcellularLocation>
</comment>
<dbReference type="Proteomes" id="UP000199158">
    <property type="component" value="Unassembled WGS sequence"/>
</dbReference>
<organism evidence="4 5">
    <name type="scientific">Hydrogenoanaerobacterium saccharovorans</name>
    <dbReference type="NCBI Taxonomy" id="474960"/>
    <lineage>
        <taxon>Bacteria</taxon>
        <taxon>Bacillati</taxon>
        <taxon>Bacillota</taxon>
        <taxon>Clostridia</taxon>
        <taxon>Eubacteriales</taxon>
        <taxon>Oscillospiraceae</taxon>
        <taxon>Hydrogenoanaerobacterium</taxon>
    </lineage>
</organism>
<dbReference type="GO" id="GO:0005576">
    <property type="term" value="C:extracellular region"/>
    <property type="evidence" value="ECO:0007669"/>
    <property type="project" value="UniProtKB-SubCell"/>
</dbReference>
<dbReference type="PANTHER" id="PTHR34216">
    <property type="match status" value="1"/>
</dbReference>
<dbReference type="InterPro" id="IPR011330">
    <property type="entry name" value="Glyco_hydro/deAcase_b/a-brl"/>
</dbReference>
<evidence type="ECO:0000259" key="3">
    <source>
        <dbReference type="PROSITE" id="PS51677"/>
    </source>
</evidence>
<dbReference type="PANTHER" id="PTHR34216:SF3">
    <property type="entry name" value="POLY-BETA-1,6-N-ACETYL-D-GLUCOSAMINE N-DEACETYLASE"/>
    <property type="match status" value="1"/>
</dbReference>
<feature type="domain" description="NodB homology" evidence="3">
    <location>
        <begin position="109"/>
        <end position="300"/>
    </location>
</feature>
<dbReference type="Gene3D" id="3.20.20.370">
    <property type="entry name" value="Glycoside hydrolase/deacetylase"/>
    <property type="match status" value="1"/>
</dbReference>
<evidence type="ECO:0000256" key="1">
    <source>
        <dbReference type="ARBA" id="ARBA00004613"/>
    </source>
</evidence>
<dbReference type="CDD" id="cd10918">
    <property type="entry name" value="CE4_NodB_like_5s_6s"/>
    <property type="match status" value="1"/>
</dbReference>
<evidence type="ECO:0000313" key="4">
    <source>
        <dbReference type="EMBL" id="SEN02799.1"/>
    </source>
</evidence>
<dbReference type="PROSITE" id="PS51677">
    <property type="entry name" value="NODB"/>
    <property type="match status" value="1"/>
</dbReference>
<reference evidence="4 5" key="1">
    <citation type="submission" date="2016-10" db="EMBL/GenBank/DDBJ databases">
        <authorList>
            <person name="de Groot N.N."/>
        </authorList>
    </citation>
    <scope>NUCLEOTIDE SEQUENCE [LARGE SCALE GENOMIC DNA]</scope>
    <source>
        <strain evidence="4 5">CGMCC 1.5070</strain>
    </source>
</reference>
<dbReference type="InterPro" id="IPR002509">
    <property type="entry name" value="NODB_dom"/>
</dbReference>
<keyword evidence="2" id="KW-0732">Signal</keyword>